<evidence type="ECO:0000313" key="1">
    <source>
        <dbReference type="EMBL" id="MED6151291.1"/>
    </source>
</evidence>
<accession>A0ABU6TR56</accession>
<dbReference type="EMBL" id="JASCZI010091823">
    <property type="protein sequence ID" value="MED6151291.1"/>
    <property type="molecule type" value="Genomic_DNA"/>
</dbReference>
<sequence length="221" mass="25362">MSTDNRLLLYVLSYVLLPRKSNHGSASEEDLLILWDMVQEKQIHWPYLMVHRMLKYSQGKASSFLGHAHLWTRIFEIIPLDLTREDDVEPAISHAISTKNIHQMRRNLVGQADIAEDVGVDAMAGAQPRVDTGTSSQIPAETEVPPRFQPDIAEFVRKGFEDMRSMMTEGFARLSDRIDRLNLHMASQDADLCNLRDEFRSFHGENRFRSSQTMLRCRSSS</sequence>
<proteinExistence type="predicted"/>
<reference evidence="1 2" key="1">
    <citation type="journal article" date="2023" name="Plants (Basel)">
        <title>Bridging the Gap: Combining Genomics and Transcriptomics Approaches to Understand Stylosanthes scabra, an Orphan Legume from the Brazilian Caatinga.</title>
        <authorList>
            <person name="Ferreira-Neto J.R.C."/>
            <person name="da Silva M.D."/>
            <person name="Binneck E."/>
            <person name="de Melo N.F."/>
            <person name="da Silva R.H."/>
            <person name="de Melo A.L.T.M."/>
            <person name="Pandolfi V."/>
            <person name="Bustamante F.O."/>
            <person name="Brasileiro-Vidal A.C."/>
            <person name="Benko-Iseppon A.M."/>
        </authorList>
    </citation>
    <scope>NUCLEOTIDE SEQUENCE [LARGE SCALE GENOMIC DNA]</scope>
    <source>
        <tissue evidence="1">Leaves</tissue>
    </source>
</reference>
<evidence type="ECO:0000313" key="2">
    <source>
        <dbReference type="Proteomes" id="UP001341840"/>
    </source>
</evidence>
<name>A0ABU6TR56_9FABA</name>
<dbReference type="Proteomes" id="UP001341840">
    <property type="component" value="Unassembled WGS sequence"/>
</dbReference>
<protein>
    <submittedName>
        <fullName evidence="1">Uncharacterized protein</fullName>
    </submittedName>
</protein>
<gene>
    <name evidence="1" type="ORF">PIB30_081109</name>
</gene>
<keyword evidence="2" id="KW-1185">Reference proteome</keyword>
<organism evidence="1 2">
    <name type="scientific">Stylosanthes scabra</name>
    <dbReference type="NCBI Taxonomy" id="79078"/>
    <lineage>
        <taxon>Eukaryota</taxon>
        <taxon>Viridiplantae</taxon>
        <taxon>Streptophyta</taxon>
        <taxon>Embryophyta</taxon>
        <taxon>Tracheophyta</taxon>
        <taxon>Spermatophyta</taxon>
        <taxon>Magnoliopsida</taxon>
        <taxon>eudicotyledons</taxon>
        <taxon>Gunneridae</taxon>
        <taxon>Pentapetalae</taxon>
        <taxon>rosids</taxon>
        <taxon>fabids</taxon>
        <taxon>Fabales</taxon>
        <taxon>Fabaceae</taxon>
        <taxon>Papilionoideae</taxon>
        <taxon>50 kb inversion clade</taxon>
        <taxon>dalbergioids sensu lato</taxon>
        <taxon>Dalbergieae</taxon>
        <taxon>Pterocarpus clade</taxon>
        <taxon>Stylosanthes</taxon>
    </lineage>
</organism>
<comment type="caution">
    <text evidence="1">The sequence shown here is derived from an EMBL/GenBank/DDBJ whole genome shotgun (WGS) entry which is preliminary data.</text>
</comment>